<comment type="caution">
    <text evidence="2">The sequence shown here is derived from an EMBL/GenBank/DDBJ whole genome shotgun (WGS) entry which is preliminary data.</text>
</comment>
<name>A0AA88IT27_FICCA</name>
<gene>
    <name evidence="2" type="ORF">TIFTF001_026204</name>
</gene>
<dbReference type="AlphaFoldDB" id="A0AA88IT27"/>
<keyword evidence="3" id="KW-1185">Reference proteome</keyword>
<keyword evidence="1" id="KW-1133">Transmembrane helix</keyword>
<proteinExistence type="predicted"/>
<dbReference type="Proteomes" id="UP001187192">
    <property type="component" value="Unassembled WGS sequence"/>
</dbReference>
<organism evidence="2 3">
    <name type="scientific">Ficus carica</name>
    <name type="common">Common fig</name>
    <dbReference type="NCBI Taxonomy" id="3494"/>
    <lineage>
        <taxon>Eukaryota</taxon>
        <taxon>Viridiplantae</taxon>
        <taxon>Streptophyta</taxon>
        <taxon>Embryophyta</taxon>
        <taxon>Tracheophyta</taxon>
        <taxon>Spermatophyta</taxon>
        <taxon>Magnoliopsida</taxon>
        <taxon>eudicotyledons</taxon>
        <taxon>Gunneridae</taxon>
        <taxon>Pentapetalae</taxon>
        <taxon>rosids</taxon>
        <taxon>fabids</taxon>
        <taxon>Rosales</taxon>
        <taxon>Moraceae</taxon>
        <taxon>Ficeae</taxon>
        <taxon>Ficus</taxon>
    </lineage>
</organism>
<sequence>MYQIFQIGKILAKGYFRWKLRLIFVASFGKVGGMMATRLEEDDEAIEFGDLVMVKMSGMIWCLTVIIFIAGQESLNLSIPFEAAKSILGRKWCPISEILLEARPWGRIFNPGFFIYRSKPIIKSLQDNDPGMTWFCCSLVDRSLERLSRTVNARPGQVCRLELIQSKKVLSLSLR</sequence>
<evidence type="ECO:0000313" key="2">
    <source>
        <dbReference type="EMBL" id="GMN57093.1"/>
    </source>
</evidence>
<keyword evidence="1" id="KW-0812">Transmembrane</keyword>
<protein>
    <submittedName>
        <fullName evidence="2">Uncharacterized protein</fullName>
    </submittedName>
</protein>
<keyword evidence="1" id="KW-0472">Membrane</keyword>
<feature type="transmembrane region" description="Helical" evidence="1">
    <location>
        <begin position="51"/>
        <end position="71"/>
    </location>
</feature>
<feature type="transmembrane region" description="Helical" evidence="1">
    <location>
        <begin position="20"/>
        <end position="39"/>
    </location>
</feature>
<evidence type="ECO:0000256" key="1">
    <source>
        <dbReference type="SAM" id="Phobius"/>
    </source>
</evidence>
<evidence type="ECO:0000313" key="3">
    <source>
        <dbReference type="Proteomes" id="UP001187192"/>
    </source>
</evidence>
<accession>A0AA88IT27</accession>
<dbReference type="EMBL" id="BTGU01000068">
    <property type="protein sequence ID" value="GMN57093.1"/>
    <property type="molecule type" value="Genomic_DNA"/>
</dbReference>
<reference evidence="2" key="1">
    <citation type="submission" date="2023-07" db="EMBL/GenBank/DDBJ databases">
        <title>draft genome sequence of fig (Ficus carica).</title>
        <authorList>
            <person name="Takahashi T."/>
            <person name="Nishimura K."/>
        </authorList>
    </citation>
    <scope>NUCLEOTIDE SEQUENCE</scope>
</reference>